<feature type="compositionally biased region" description="Basic and acidic residues" evidence="1">
    <location>
        <begin position="23"/>
        <end position="32"/>
    </location>
</feature>
<dbReference type="InterPro" id="IPR021006">
    <property type="entry name" value="Hda2/3"/>
</dbReference>
<evidence type="ECO:0008006" key="4">
    <source>
        <dbReference type="Google" id="ProtNLM"/>
    </source>
</evidence>
<reference evidence="2" key="1">
    <citation type="submission" date="2023-04" db="EMBL/GenBank/DDBJ databases">
        <title>Black Yeasts Isolated from many extreme environments.</title>
        <authorList>
            <person name="Coleine C."/>
            <person name="Stajich J.E."/>
            <person name="Selbmann L."/>
        </authorList>
    </citation>
    <scope>NUCLEOTIDE SEQUENCE</scope>
    <source>
        <strain evidence="2">CCFEE 5312</strain>
    </source>
</reference>
<dbReference type="Pfam" id="PF11496">
    <property type="entry name" value="HDA2-3"/>
    <property type="match status" value="1"/>
</dbReference>
<feature type="region of interest" description="Disordered" evidence="1">
    <location>
        <begin position="647"/>
        <end position="679"/>
    </location>
</feature>
<feature type="compositionally biased region" description="Polar residues" evidence="1">
    <location>
        <begin position="394"/>
        <end position="408"/>
    </location>
</feature>
<feature type="compositionally biased region" description="Basic and acidic residues" evidence="1">
    <location>
        <begin position="667"/>
        <end position="679"/>
    </location>
</feature>
<dbReference type="Gene3D" id="3.40.50.12360">
    <property type="match status" value="1"/>
</dbReference>
<dbReference type="InterPro" id="IPR038609">
    <property type="entry name" value="HDA1_su2/3_sf"/>
</dbReference>
<organism evidence="2 3">
    <name type="scientific">Extremus antarcticus</name>
    <dbReference type="NCBI Taxonomy" id="702011"/>
    <lineage>
        <taxon>Eukaryota</taxon>
        <taxon>Fungi</taxon>
        <taxon>Dikarya</taxon>
        <taxon>Ascomycota</taxon>
        <taxon>Pezizomycotina</taxon>
        <taxon>Dothideomycetes</taxon>
        <taxon>Dothideomycetidae</taxon>
        <taxon>Mycosphaerellales</taxon>
        <taxon>Extremaceae</taxon>
        <taxon>Extremus</taxon>
    </lineage>
</organism>
<name>A0AAJ0DD00_9PEZI</name>
<evidence type="ECO:0000313" key="2">
    <source>
        <dbReference type="EMBL" id="KAK3047846.1"/>
    </source>
</evidence>
<evidence type="ECO:0000313" key="3">
    <source>
        <dbReference type="Proteomes" id="UP001271007"/>
    </source>
</evidence>
<dbReference type="GO" id="GO:0070823">
    <property type="term" value="C:HDA1 complex"/>
    <property type="evidence" value="ECO:0007669"/>
    <property type="project" value="InterPro"/>
</dbReference>
<feature type="compositionally biased region" description="Polar residues" evidence="1">
    <location>
        <begin position="365"/>
        <end position="382"/>
    </location>
</feature>
<feature type="region of interest" description="Disordered" evidence="1">
    <location>
        <begin position="81"/>
        <end position="549"/>
    </location>
</feature>
<feature type="region of interest" description="Disordered" evidence="1">
    <location>
        <begin position="564"/>
        <end position="594"/>
    </location>
</feature>
<comment type="caution">
    <text evidence="2">The sequence shown here is derived from an EMBL/GenBank/DDBJ whole genome shotgun (WGS) entry which is preliminary data.</text>
</comment>
<feature type="compositionally biased region" description="Polar residues" evidence="1">
    <location>
        <begin position="85"/>
        <end position="94"/>
    </location>
</feature>
<feature type="compositionally biased region" description="Acidic residues" evidence="1">
    <location>
        <begin position="958"/>
        <end position="967"/>
    </location>
</feature>
<keyword evidence="3" id="KW-1185">Reference proteome</keyword>
<feature type="compositionally biased region" description="Pro residues" evidence="1">
    <location>
        <begin position="519"/>
        <end position="528"/>
    </location>
</feature>
<dbReference type="EMBL" id="JAWDJX010000056">
    <property type="protein sequence ID" value="KAK3047846.1"/>
    <property type="molecule type" value="Genomic_DNA"/>
</dbReference>
<sequence length="1236" mass="135633">MAKRKRAATATSSKKRQKKHQHPHGEVEDSEYKIKSIIGEDATRYHINWEDDEETGASYVDTWEPKAFANELAIADWVRQKTERQAQSAQLRESTTPRRRKGRPRKIVESYPPPEAEDDSRVNEAPATADGVPEIEESQHTEPEAQQGADEADEGSPLFVRGDTPDADELPSQPSVAVHNPDPPSSFYEGAYQAVSSSQVDPVVSQSKRSPEPSQYFPEDTTATTESTTEVTFAPTTPSEPSRSAPLHEETTGASVDGAPDAVPGAANGLESRATAVTQAEETTRAPSHSSNQDDNSEPGPSDARASTTRNNRPSTPANIYPAASEPRRVAEDSSYPQSNKLPFHGNPEQLAGSLDAVSEHRELQNSCSEQKSQSQHNSQSALKPESQDYIDLATTTQEPSTSGQPFSITPPPRRTPDNVGPGTGAPLASSSWLGSPFKTQISLQSGVRLASQNDQDTNSERPQTQPSRDSRARFTQSSTFNPRAFSVPAEHSHSVFPSSIESPPSQSIRTGQFGNSVAPPPSAPSTPEPRRAMENQSTPTSGGSLQERMDALRAAIRSNYIKPKMTASPAPPVNEPASSPQLSIGPTTQPTSLAVNPAQLASPMLAAQDGARSPSAVPASAPLPEITLEEMNTSERYETLLPQTQDLGAGEGQRNGSLTASAAPAEQREGGAADNDPEKASMYTIPIALSGHQRDQYPSTVWLYRKAVERYLASSNTDQDLPPAIEQLLQCARNVAMHPDLDDVETLTQHDTEASQQAEWDVKCSAKFRFLRELVDHLRDQELHIAIYLSPSPLVGILDTFFRGIGVHPDHANVDRPQDVQNTGKLRVTLVTSDDEVSTVAPANLVIAMDFLASFDRPIIRALRYRQPRWAPFVSIVVPYTVEHVERCLSPYLSGRAKHRALVSGTYQLRTYAGRLEGEQLTVNDSAAALAGYLTSTEKNPEWPLVALHKLEDFDSQTESDIEYTEDGIAGNKRSRVEGESAEDEEPTGAKRARFSSQDVQVTHISDSVEQSTQTNALGQPAEVAQPAATITEQRLQDRLAYTQDRLREHEQALADLQYRHEEQRNNFVEVNNERNAAITTAQHAVERLNEQATIRAKVRELEQQLKEANERLVDHSVPERAEFEALRIAATDVAWDKQKVEKRLEQAEKDLAYIRDLYQSSSSSAQQLATQNAELEAKLAVAETRATGEQAKLRQMGYDAYTKNLEKENKKHKALLTDREAGMKFRDEEVSTNG</sequence>
<dbReference type="AlphaFoldDB" id="A0AAJ0DD00"/>
<feature type="compositionally biased region" description="Polar residues" evidence="1">
    <location>
        <begin position="577"/>
        <end position="594"/>
    </location>
</feature>
<protein>
    <recommendedName>
        <fullName evidence="4">Chromo domain-containing protein</fullName>
    </recommendedName>
</protein>
<feature type="compositionally biased region" description="Low complexity" evidence="1">
    <location>
        <begin position="498"/>
        <end position="509"/>
    </location>
</feature>
<accession>A0AAJ0DD00</accession>
<evidence type="ECO:0000256" key="1">
    <source>
        <dbReference type="SAM" id="MobiDB-lite"/>
    </source>
</evidence>
<gene>
    <name evidence="2" type="ORF">LTR09_010821</name>
</gene>
<feature type="compositionally biased region" description="Low complexity" evidence="1">
    <location>
        <begin position="221"/>
        <end position="239"/>
    </location>
</feature>
<proteinExistence type="predicted"/>
<feature type="compositionally biased region" description="Polar residues" evidence="1">
    <location>
        <begin position="305"/>
        <end position="318"/>
    </location>
</feature>
<feature type="region of interest" description="Disordered" evidence="1">
    <location>
        <begin position="958"/>
        <end position="1000"/>
    </location>
</feature>
<dbReference type="Proteomes" id="UP001271007">
    <property type="component" value="Unassembled WGS sequence"/>
</dbReference>
<feature type="compositionally biased region" description="Low complexity" evidence="1">
    <location>
        <begin position="193"/>
        <end position="207"/>
    </location>
</feature>
<feature type="compositionally biased region" description="Basic residues" evidence="1">
    <location>
        <begin position="1"/>
        <end position="22"/>
    </location>
</feature>
<feature type="compositionally biased region" description="Polar residues" evidence="1">
    <location>
        <begin position="535"/>
        <end position="545"/>
    </location>
</feature>
<feature type="region of interest" description="Disordered" evidence="1">
    <location>
        <begin position="1"/>
        <end position="32"/>
    </location>
</feature>
<feature type="region of interest" description="Disordered" evidence="1">
    <location>
        <begin position="1214"/>
        <end position="1236"/>
    </location>
</feature>
<feature type="compositionally biased region" description="Polar residues" evidence="1">
    <location>
        <begin position="275"/>
        <end position="294"/>
    </location>
</feature>
<feature type="compositionally biased region" description="Polar residues" evidence="1">
    <location>
        <begin position="429"/>
        <end position="482"/>
    </location>
</feature>